<organism evidence="2 3">
    <name type="scientific">Burkholderia multivorans (strain ATCC 17616 / 249)</name>
    <dbReference type="NCBI Taxonomy" id="395019"/>
    <lineage>
        <taxon>Bacteria</taxon>
        <taxon>Pseudomonadati</taxon>
        <taxon>Pseudomonadota</taxon>
        <taxon>Betaproteobacteria</taxon>
        <taxon>Burkholderiales</taxon>
        <taxon>Burkholderiaceae</taxon>
        <taxon>Burkholderia</taxon>
        <taxon>Burkholderia cepacia complex</taxon>
    </lineage>
</organism>
<dbReference type="HOGENOM" id="CLU_170894_1_1_4"/>
<evidence type="ECO:0000259" key="1">
    <source>
        <dbReference type="Pfam" id="PF04606"/>
    </source>
</evidence>
<dbReference type="KEGG" id="bmu:Bmul_4868"/>
<dbReference type="eggNOG" id="ENOG50338VZ">
    <property type="taxonomic scope" value="Bacteria"/>
</dbReference>
<dbReference type="RefSeq" id="WP_012217442.1">
    <property type="nucleotide sequence ID" value="NC_010086.1"/>
</dbReference>
<dbReference type="EMBL" id="AP009386">
    <property type="protein sequence ID" value="BAG45519.1"/>
    <property type="molecule type" value="Genomic_DNA"/>
</dbReference>
<protein>
    <submittedName>
        <fullName evidence="2">Bacteriophage transcriptional regulator</fullName>
    </submittedName>
</protein>
<dbReference type="Proteomes" id="UP000008815">
    <property type="component" value="Chromosome 2"/>
</dbReference>
<dbReference type="STRING" id="395019.BMULJ_03647"/>
<reference evidence="2 3" key="1">
    <citation type="submission" date="2007-04" db="EMBL/GenBank/DDBJ databases">
        <title>Complete genome sequence of Burkholderia multivorans ATCC 17616.</title>
        <authorList>
            <person name="Ohtsubo Y."/>
            <person name="Yamashita A."/>
            <person name="Kurokawa K."/>
            <person name="Takami H."/>
            <person name="Yuhara S."/>
            <person name="Nishiyama E."/>
            <person name="Endo R."/>
            <person name="Miyazaki R."/>
            <person name="Ono A."/>
            <person name="Yano K."/>
            <person name="Ito M."/>
            <person name="Sota M."/>
            <person name="Yuji N."/>
            <person name="Hattori M."/>
            <person name="Tsuda M."/>
        </authorList>
    </citation>
    <scope>NUCLEOTIDE SEQUENCE [LARGE SCALE GENOMIC DNA]</scope>
    <source>
        <strain evidence="3">ATCC 17616 / 249</strain>
    </source>
</reference>
<accession>A0A0H3KKH4</accession>
<evidence type="ECO:0000313" key="2">
    <source>
        <dbReference type="EMBL" id="BAG45519.1"/>
    </source>
</evidence>
<sequence>MKLKCHHCGSRAVIRTSRTLSALVREAYCQCTNIECATTYKIHVATVHTIAPSLTPNPAVYLPLGKVDRLPRDPRQLPLIDA</sequence>
<evidence type="ECO:0000313" key="3">
    <source>
        <dbReference type="Proteomes" id="UP000008815"/>
    </source>
</evidence>
<proteinExistence type="predicted"/>
<name>A0A0H3KKH4_BURM1</name>
<gene>
    <name evidence="2" type="ordered locus">BMULJ_03647</name>
</gene>
<keyword evidence="3" id="KW-1185">Reference proteome</keyword>
<dbReference type="InterPro" id="IPR007684">
    <property type="entry name" value="Znf_Ogr/Delta"/>
</dbReference>
<feature type="domain" description="Zinc finger Ogr/Delta-type" evidence="1">
    <location>
        <begin position="4"/>
        <end position="50"/>
    </location>
</feature>
<dbReference type="GeneID" id="89567354"/>
<dbReference type="KEGG" id="bmj:BMULJ_03647"/>
<dbReference type="Pfam" id="PF04606">
    <property type="entry name" value="Ogr_Delta"/>
    <property type="match status" value="1"/>
</dbReference>
<dbReference type="AlphaFoldDB" id="A0A0H3KKH4"/>